<dbReference type="PIRSF" id="PIRSF004555">
    <property type="entry name" value="UCP004555"/>
    <property type="match status" value="1"/>
</dbReference>
<evidence type="ECO:0000313" key="5">
    <source>
        <dbReference type="EMBL" id="SNR93154.1"/>
    </source>
</evidence>
<dbReference type="AlphaFoldDB" id="A0A239ADP2"/>
<protein>
    <recommendedName>
        <fullName evidence="2">Nucleoid-associated protein SAMN06265360_1369</fullName>
    </recommendedName>
</protein>
<reference evidence="5 6" key="1">
    <citation type="submission" date="2017-06" db="EMBL/GenBank/DDBJ databases">
        <authorList>
            <person name="Kim H.J."/>
            <person name="Triplett B.A."/>
        </authorList>
    </citation>
    <scope>NUCLEOTIDE SEQUENCE [LARGE SCALE GENOMIC DNA]</scope>
    <source>
        <strain evidence="5 6">DSM 45207</strain>
    </source>
</reference>
<comment type="subunit">
    <text evidence="2">Homodimer.</text>
</comment>
<evidence type="ECO:0000256" key="4">
    <source>
        <dbReference type="SAM" id="MobiDB-lite"/>
    </source>
</evidence>
<evidence type="ECO:0000313" key="6">
    <source>
        <dbReference type="Proteomes" id="UP000198348"/>
    </source>
</evidence>
<accession>A0A239ADP2</accession>
<dbReference type="NCBIfam" id="TIGR00103">
    <property type="entry name" value="DNA_YbaB_EbfC"/>
    <property type="match status" value="1"/>
</dbReference>
<dbReference type="PANTHER" id="PTHR33449">
    <property type="entry name" value="NUCLEOID-ASSOCIATED PROTEIN YBAB"/>
    <property type="match status" value="1"/>
</dbReference>
<dbReference type="Proteomes" id="UP000198348">
    <property type="component" value="Unassembled WGS sequence"/>
</dbReference>
<feature type="compositionally biased region" description="Gly residues" evidence="4">
    <location>
        <begin position="94"/>
        <end position="110"/>
    </location>
</feature>
<evidence type="ECO:0000256" key="2">
    <source>
        <dbReference type="HAMAP-Rule" id="MF_00274"/>
    </source>
</evidence>
<dbReference type="Gene3D" id="3.30.1310.10">
    <property type="entry name" value="Nucleoid-associated protein YbaB-like domain"/>
    <property type="match status" value="1"/>
</dbReference>
<feature type="coiled-coil region" evidence="3">
    <location>
        <begin position="1"/>
        <end position="31"/>
    </location>
</feature>
<dbReference type="InterPro" id="IPR036894">
    <property type="entry name" value="YbaB-like_sf"/>
</dbReference>
<dbReference type="HAMAP" id="MF_00274">
    <property type="entry name" value="DNA_YbaB_EbfC"/>
    <property type="match status" value="1"/>
</dbReference>
<comment type="subcellular location">
    <subcellularLocation>
        <location evidence="2">Cytoplasm</location>
        <location evidence="2">Nucleoid</location>
    </subcellularLocation>
</comment>
<keyword evidence="3" id="KW-0175">Coiled coil</keyword>
<evidence type="ECO:0000256" key="1">
    <source>
        <dbReference type="ARBA" id="ARBA00023125"/>
    </source>
</evidence>
<gene>
    <name evidence="5" type="ORF">SAMN06265360_1369</name>
</gene>
<comment type="similarity">
    <text evidence="2">Belongs to the YbaB/EbfC family.</text>
</comment>
<organism evidence="5 6">
    <name type="scientific">Haloechinothrix alba</name>
    <dbReference type="NCBI Taxonomy" id="664784"/>
    <lineage>
        <taxon>Bacteria</taxon>
        <taxon>Bacillati</taxon>
        <taxon>Actinomycetota</taxon>
        <taxon>Actinomycetes</taxon>
        <taxon>Pseudonocardiales</taxon>
        <taxon>Pseudonocardiaceae</taxon>
        <taxon>Haloechinothrix</taxon>
    </lineage>
</organism>
<proteinExistence type="inferred from homology"/>
<feature type="region of interest" description="Disordered" evidence="4">
    <location>
        <begin position="94"/>
        <end position="116"/>
    </location>
</feature>
<dbReference type="EMBL" id="FZNW01000036">
    <property type="protein sequence ID" value="SNR93154.1"/>
    <property type="molecule type" value="Genomic_DNA"/>
</dbReference>
<keyword evidence="1 2" id="KW-0238">DNA-binding</keyword>
<keyword evidence="2" id="KW-0963">Cytoplasm</keyword>
<dbReference type="GO" id="GO:0003677">
    <property type="term" value="F:DNA binding"/>
    <property type="evidence" value="ECO:0007669"/>
    <property type="project" value="UniProtKB-UniRule"/>
</dbReference>
<dbReference type="SUPFAM" id="SSF82607">
    <property type="entry name" value="YbaB-like"/>
    <property type="match status" value="1"/>
</dbReference>
<keyword evidence="6" id="KW-1185">Reference proteome</keyword>
<name>A0A239ADP2_9PSEU</name>
<dbReference type="InterPro" id="IPR004401">
    <property type="entry name" value="YbaB/EbfC"/>
</dbReference>
<comment type="function">
    <text evidence="2">Binds to DNA and alters its conformation. May be involved in regulation of gene expression, nucleoid organization and DNA protection.</text>
</comment>
<sequence length="116" mass="11735">MPDMQQIMQQAQQMQEQLQNAQAELADTEVTGSAGGGMVRAVVTGGLELKDLTIDPSVVDPEDTETLSDLVVAAVRDGMSAAQKLTEDKLGPLAGGLGGGMDLGGLGGPSLPGSAQ</sequence>
<dbReference type="GO" id="GO:0043590">
    <property type="term" value="C:bacterial nucleoid"/>
    <property type="evidence" value="ECO:0007669"/>
    <property type="project" value="UniProtKB-UniRule"/>
</dbReference>
<dbReference type="Pfam" id="PF02575">
    <property type="entry name" value="YbaB_DNA_bd"/>
    <property type="match status" value="1"/>
</dbReference>
<evidence type="ECO:0000256" key="3">
    <source>
        <dbReference type="SAM" id="Coils"/>
    </source>
</evidence>
<dbReference type="PANTHER" id="PTHR33449:SF1">
    <property type="entry name" value="NUCLEOID-ASSOCIATED PROTEIN YBAB"/>
    <property type="match status" value="1"/>
</dbReference>
<dbReference type="GO" id="GO:0005829">
    <property type="term" value="C:cytosol"/>
    <property type="evidence" value="ECO:0007669"/>
    <property type="project" value="TreeGrafter"/>
</dbReference>